<comment type="caution">
    <text evidence="3">The sequence shown here is derived from an EMBL/GenBank/DDBJ whole genome shotgun (WGS) entry which is preliminary data.</text>
</comment>
<dbReference type="GO" id="GO:0005975">
    <property type="term" value="P:carbohydrate metabolic process"/>
    <property type="evidence" value="ECO:0007669"/>
    <property type="project" value="TreeGrafter"/>
</dbReference>
<dbReference type="STRING" id="153721.MYP_3815"/>
<dbReference type="Pfam" id="PF03629">
    <property type="entry name" value="SASA"/>
    <property type="match status" value="1"/>
</dbReference>
<proteinExistence type="predicted"/>
<dbReference type="EMBL" id="BBLT01000008">
    <property type="protein sequence ID" value="GAL86585.1"/>
    <property type="molecule type" value="Genomic_DNA"/>
</dbReference>
<dbReference type="GO" id="GO:0001681">
    <property type="term" value="F:sialate O-acetylesterase activity"/>
    <property type="evidence" value="ECO:0007669"/>
    <property type="project" value="InterPro"/>
</dbReference>
<dbReference type="Gene3D" id="3.40.50.1110">
    <property type="entry name" value="SGNH hydrolase"/>
    <property type="match status" value="1"/>
</dbReference>
<dbReference type="SUPFAM" id="SSF52266">
    <property type="entry name" value="SGNH hydrolase"/>
    <property type="match status" value="1"/>
</dbReference>
<organism evidence="3 4">
    <name type="scientific">Sporocytophaga myxococcoides</name>
    <dbReference type="NCBI Taxonomy" id="153721"/>
    <lineage>
        <taxon>Bacteria</taxon>
        <taxon>Pseudomonadati</taxon>
        <taxon>Bacteroidota</taxon>
        <taxon>Cytophagia</taxon>
        <taxon>Cytophagales</taxon>
        <taxon>Cytophagaceae</taxon>
        <taxon>Sporocytophaga</taxon>
    </lineage>
</organism>
<feature type="domain" description="Sialate O-acetylesterase" evidence="2">
    <location>
        <begin position="75"/>
        <end position="323"/>
    </location>
</feature>
<keyword evidence="4" id="KW-1185">Reference proteome</keyword>
<accession>A0A098LI00</accession>
<dbReference type="Proteomes" id="UP000030185">
    <property type="component" value="Unassembled WGS sequence"/>
</dbReference>
<name>A0A098LI00_9BACT</name>
<gene>
    <name evidence="3" type="ORF">MYP_3815</name>
</gene>
<dbReference type="PANTHER" id="PTHR22901:SF0">
    <property type="entry name" value="SIALATE O-ACETYLESTERASE"/>
    <property type="match status" value="1"/>
</dbReference>
<dbReference type="InterPro" id="IPR039329">
    <property type="entry name" value="SIAE"/>
</dbReference>
<dbReference type="PANTHER" id="PTHR22901">
    <property type="entry name" value="SIALATE O-ACETYLESTERASE"/>
    <property type="match status" value="1"/>
</dbReference>
<evidence type="ECO:0000256" key="1">
    <source>
        <dbReference type="ARBA" id="ARBA00022801"/>
    </source>
</evidence>
<dbReference type="AlphaFoldDB" id="A0A098LI00"/>
<evidence type="ECO:0000259" key="2">
    <source>
        <dbReference type="Pfam" id="PF03629"/>
    </source>
</evidence>
<dbReference type="InterPro" id="IPR005181">
    <property type="entry name" value="SASA"/>
</dbReference>
<evidence type="ECO:0000313" key="3">
    <source>
        <dbReference type="EMBL" id="GAL86585.1"/>
    </source>
</evidence>
<protein>
    <recommendedName>
        <fullName evidence="2">Sialate O-acetylesterase domain-containing protein</fullName>
    </recommendedName>
</protein>
<evidence type="ECO:0000313" key="4">
    <source>
        <dbReference type="Proteomes" id="UP000030185"/>
    </source>
</evidence>
<keyword evidence="1" id="KW-0378">Hydrolase</keyword>
<sequence>MVIQQNTEIPIWGWAGPTQDIQIQVSWDTTIIQTKVSNTSLWKASIKTPSAGGPHTITITAGAEQKLLENILSGEVWLCSGQSNMEWNMNSSADGGPYLEQINDPLIRLFQVPRSAASTPQLKGEGNWKPCNGEPLRWFSAVAYYFGKTLNTELKVPIGLIHSSWGGTPAEVWVPKDIIDSDSLLKGAADKQCGIDRPWCPSAPGMAYNSMIAPLIPFKLAGIIWYQGESNVEYPYSYKLLIEKLVLNWRKDFQSELPFYYVQIAPYSGYGTNMNGVLLREQQSKLLEFPKTGMVIISDVVENIKDVHPRYQRPVGERLARLALEETYHFKTISAKSPSFKSMKIENGKVKITFINASNGLISKQGKELKGFIIAGSDKQFYPAKAVIENNTVTIFSPKVRKPVAVRFEWANDALPNLFNKEGLPVSSFRTDEWEIEKDQ</sequence>
<dbReference type="eggNOG" id="COG1649">
    <property type="taxonomic scope" value="Bacteria"/>
</dbReference>
<reference evidence="3 4" key="1">
    <citation type="submission" date="2014-09" db="EMBL/GenBank/DDBJ databases">
        <title>Sporocytophaga myxococcoides PG-01 genome sequencing.</title>
        <authorList>
            <person name="Liu L."/>
            <person name="Gao P.J."/>
            <person name="Chen G.J."/>
            <person name="Wang L.S."/>
        </authorList>
    </citation>
    <scope>NUCLEOTIDE SEQUENCE [LARGE SCALE GENOMIC DNA]</scope>
    <source>
        <strain evidence="3 4">PG-01</strain>
    </source>
</reference>
<dbReference type="InterPro" id="IPR036514">
    <property type="entry name" value="SGNH_hydro_sf"/>
</dbReference>